<accession>A0ABD2HQV5</accession>
<sequence length="99" mass="10782">MTPGMPPMVPGFNPMTPGMPPMMPGFNPMTPGMPPMVPEFNPMMPGFNPMTPGMPPMMPVRIRAGARPGCAIRDSRHFFQRSAMRDRGKLKPRSATAGL</sequence>
<dbReference type="AlphaFoldDB" id="A0ABD2HQV5"/>
<protein>
    <submittedName>
        <fullName evidence="2">Uncharacterized protein</fullName>
    </submittedName>
</protein>
<dbReference type="EMBL" id="JBICBT010001390">
    <property type="protein sequence ID" value="KAL3069817.1"/>
    <property type="molecule type" value="Genomic_DNA"/>
</dbReference>
<evidence type="ECO:0000256" key="1">
    <source>
        <dbReference type="SAM" id="MobiDB-lite"/>
    </source>
</evidence>
<gene>
    <name evidence="2" type="ORF">niasHT_033394</name>
</gene>
<dbReference type="Proteomes" id="UP001620626">
    <property type="component" value="Unassembled WGS sequence"/>
</dbReference>
<feature type="region of interest" description="Disordered" evidence="1">
    <location>
        <begin position="80"/>
        <end position="99"/>
    </location>
</feature>
<name>A0ABD2HQV5_9BILA</name>
<organism evidence="2 3">
    <name type="scientific">Heterodera trifolii</name>
    <dbReference type="NCBI Taxonomy" id="157864"/>
    <lineage>
        <taxon>Eukaryota</taxon>
        <taxon>Metazoa</taxon>
        <taxon>Ecdysozoa</taxon>
        <taxon>Nematoda</taxon>
        <taxon>Chromadorea</taxon>
        <taxon>Rhabditida</taxon>
        <taxon>Tylenchina</taxon>
        <taxon>Tylenchomorpha</taxon>
        <taxon>Tylenchoidea</taxon>
        <taxon>Heteroderidae</taxon>
        <taxon>Heteroderinae</taxon>
        <taxon>Heterodera</taxon>
    </lineage>
</organism>
<reference evidence="2 3" key="1">
    <citation type="submission" date="2024-10" db="EMBL/GenBank/DDBJ databases">
        <authorList>
            <person name="Kim D."/>
        </authorList>
    </citation>
    <scope>NUCLEOTIDE SEQUENCE [LARGE SCALE GENOMIC DNA]</scope>
    <source>
        <strain evidence="2">BH-2024</strain>
    </source>
</reference>
<keyword evidence="3" id="KW-1185">Reference proteome</keyword>
<proteinExistence type="predicted"/>
<evidence type="ECO:0000313" key="2">
    <source>
        <dbReference type="EMBL" id="KAL3069817.1"/>
    </source>
</evidence>
<comment type="caution">
    <text evidence="2">The sequence shown here is derived from an EMBL/GenBank/DDBJ whole genome shotgun (WGS) entry which is preliminary data.</text>
</comment>
<evidence type="ECO:0000313" key="3">
    <source>
        <dbReference type="Proteomes" id="UP001620626"/>
    </source>
</evidence>
<feature type="compositionally biased region" description="Basic and acidic residues" evidence="1">
    <location>
        <begin position="80"/>
        <end position="89"/>
    </location>
</feature>